<dbReference type="InterPro" id="IPR036444">
    <property type="entry name" value="PLipase_A2_dom_sf"/>
</dbReference>
<dbReference type="Gene3D" id="1.20.90.10">
    <property type="entry name" value="Phospholipase A2 domain"/>
    <property type="match status" value="1"/>
</dbReference>
<dbReference type="Proteomes" id="UP000320876">
    <property type="component" value="Unassembled WGS sequence"/>
</dbReference>
<feature type="transmembrane region" description="Helical" evidence="1">
    <location>
        <begin position="442"/>
        <end position="462"/>
    </location>
</feature>
<feature type="transmembrane region" description="Helical" evidence="1">
    <location>
        <begin position="695"/>
        <end position="715"/>
    </location>
</feature>
<feature type="transmembrane region" description="Helical" evidence="1">
    <location>
        <begin position="598"/>
        <end position="622"/>
    </location>
</feature>
<keyword evidence="3" id="KW-1185">Reference proteome</keyword>
<dbReference type="GO" id="GO:0006644">
    <property type="term" value="P:phospholipid metabolic process"/>
    <property type="evidence" value="ECO:0007669"/>
    <property type="project" value="InterPro"/>
</dbReference>
<gene>
    <name evidence="2" type="ORF">FB471_5606</name>
</gene>
<evidence type="ECO:0000313" key="2">
    <source>
        <dbReference type="EMBL" id="TQJ05766.1"/>
    </source>
</evidence>
<feature type="transmembrane region" description="Helical" evidence="1">
    <location>
        <begin position="364"/>
        <end position="384"/>
    </location>
</feature>
<evidence type="ECO:0000256" key="1">
    <source>
        <dbReference type="SAM" id="Phobius"/>
    </source>
</evidence>
<protein>
    <recommendedName>
        <fullName evidence="4">Phospholipase A2-like protein</fullName>
    </recommendedName>
</protein>
<evidence type="ECO:0000313" key="3">
    <source>
        <dbReference type="Proteomes" id="UP000320876"/>
    </source>
</evidence>
<feature type="transmembrane region" description="Helical" evidence="1">
    <location>
        <begin position="642"/>
        <end position="659"/>
    </location>
</feature>
<feature type="transmembrane region" description="Helical" evidence="1">
    <location>
        <begin position="482"/>
        <end position="504"/>
    </location>
</feature>
<feature type="transmembrane region" description="Helical" evidence="1">
    <location>
        <begin position="169"/>
        <end position="190"/>
    </location>
</feature>
<comment type="caution">
    <text evidence="2">The sequence shown here is derived from an EMBL/GenBank/DDBJ whole genome shotgun (WGS) entry which is preliminary data.</text>
</comment>
<keyword evidence="1" id="KW-0812">Transmembrane</keyword>
<dbReference type="RefSeq" id="WP_142001249.1">
    <property type="nucleotide sequence ID" value="NZ_VFML01000001.1"/>
</dbReference>
<dbReference type="OrthoDB" id="3389925at2"/>
<reference evidence="2 3" key="1">
    <citation type="submission" date="2019-06" db="EMBL/GenBank/DDBJ databases">
        <title>Sequencing the genomes of 1000 actinobacteria strains.</title>
        <authorList>
            <person name="Klenk H.-P."/>
        </authorList>
    </citation>
    <scope>NUCLEOTIDE SEQUENCE [LARGE SCALE GENOMIC DNA]</scope>
    <source>
        <strain evidence="2 3">DSM 45679</strain>
    </source>
</reference>
<feature type="transmembrane region" description="Helical" evidence="1">
    <location>
        <begin position="391"/>
        <end position="409"/>
    </location>
</feature>
<keyword evidence="1" id="KW-0472">Membrane</keyword>
<dbReference type="GO" id="GO:0050482">
    <property type="term" value="P:arachidonate secretion"/>
    <property type="evidence" value="ECO:0007669"/>
    <property type="project" value="InterPro"/>
</dbReference>
<dbReference type="AlphaFoldDB" id="A0A542DS03"/>
<dbReference type="GO" id="GO:0004623">
    <property type="term" value="F:phospholipase A2 activity"/>
    <property type="evidence" value="ECO:0007669"/>
    <property type="project" value="InterPro"/>
</dbReference>
<name>A0A542DS03_AMYCI</name>
<feature type="transmembrane region" description="Helical" evidence="1">
    <location>
        <begin position="202"/>
        <end position="222"/>
    </location>
</feature>
<dbReference type="Pfam" id="PF09056">
    <property type="entry name" value="Phospholip_A2_3"/>
    <property type="match status" value="1"/>
</dbReference>
<feature type="transmembrane region" description="Helical" evidence="1">
    <location>
        <begin position="326"/>
        <end position="344"/>
    </location>
</feature>
<feature type="transmembrane region" description="Helical" evidence="1">
    <location>
        <begin position="415"/>
        <end position="435"/>
    </location>
</feature>
<feature type="transmembrane region" description="Helical" evidence="1">
    <location>
        <begin position="285"/>
        <end position="305"/>
    </location>
</feature>
<dbReference type="InterPro" id="IPR015141">
    <property type="entry name" value="PLipase_A2_prok/fun"/>
</dbReference>
<feature type="transmembrane region" description="Helical" evidence="1">
    <location>
        <begin position="16"/>
        <end position="37"/>
    </location>
</feature>
<organism evidence="2 3">
    <name type="scientific">Amycolatopsis cihanbeyliensis</name>
    <dbReference type="NCBI Taxonomy" id="1128664"/>
    <lineage>
        <taxon>Bacteria</taxon>
        <taxon>Bacillati</taxon>
        <taxon>Actinomycetota</taxon>
        <taxon>Actinomycetes</taxon>
        <taxon>Pseudonocardiales</taxon>
        <taxon>Pseudonocardiaceae</taxon>
        <taxon>Amycolatopsis</taxon>
    </lineage>
</organism>
<feature type="transmembrane region" description="Helical" evidence="1">
    <location>
        <begin position="249"/>
        <end position="273"/>
    </location>
</feature>
<feature type="transmembrane region" description="Helical" evidence="1">
    <location>
        <begin position="525"/>
        <end position="543"/>
    </location>
</feature>
<feature type="transmembrane region" description="Helical" evidence="1">
    <location>
        <begin position="555"/>
        <end position="577"/>
    </location>
</feature>
<sequence>MITQQPHPPPRVRRPLWTSAWVLLLLLVVVGFGFMASRSAAPPPQEKLGADVAAARQAIDGLLAPESGADVLGTLPADFTTVTGVTPAREMAPDGTLRAIHVGGGCSTPWGDDNTRWDYGTSCRAHDLGYDLLRYAAAKGQPLGQDARKALDDRLSADMHAMCGIKPAGSADLCGVVASLYSAGLVVNSWHQRWGPPIGEPIGPMLAGVGAIGLLLPFRLRWWLRRRHAVRRSAERGSAGTVPRHGSRWGMLGVAGVVALVLGEAGIALARWTGASEDWLWPVSWLAQLAFVFFFAGGHANAAGWRAVLDAGGGYREYLAHRAGRLLRPALIFAVVAFAVPLALELLAIPPGTGSAVMRIALHPLWLLGAYLVTIVLAPALLALHRRGPWVVLLAVLGVVPLLDLAAQRTGSPRLADLAAVGLALLAQQLAFLHLDGRAPRRLLLGLGSVSAGTLVVATALGAWPPLLLGVPGTPPALAGPIVPALLLGLAHLGLLALLARPLAVLARRPALAGAAGFALRAPMSLYLAFLSAILVLVSAVYLPERVSVGPAWLAQPRLLMALALLAGPAALVFWWFERHVSGPPLPALAPRYPHDRMGAVLSKAAAGLGVGYAMFGVFGFARTSFAGDAGRVDLLGVPVDPIQSLVLLLLGVCMLDTLRTGTSAAPGTWLVSALACVPLLLSATTSAAGSSIGLVIHGGTAVFAAVAATATLLVPRLTGRESGITRH</sequence>
<proteinExistence type="predicted"/>
<dbReference type="SUPFAM" id="SSF48619">
    <property type="entry name" value="Phospholipase A2, PLA2"/>
    <property type="match status" value="1"/>
</dbReference>
<feature type="transmembrane region" description="Helical" evidence="1">
    <location>
        <begin position="671"/>
        <end position="689"/>
    </location>
</feature>
<accession>A0A542DS03</accession>
<dbReference type="EMBL" id="VFML01000001">
    <property type="protein sequence ID" value="TQJ05766.1"/>
    <property type="molecule type" value="Genomic_DNA"/>
</dbReference>
<evidence type="ECO:0008006" key="4">
    <source>
        <dbReference type="Google" id="ProtNLM"/>
    </source>
</evidence>
<keyword evidence="1" id="KW-1133">Transmembrane helix</keyword>